<sequence length="47" mass="5576">MAVIPRRADRTKRHPCDAWLDRERNLFERLVNRLKQFRHVATGCGEG</sequence>
<dbReference type="EMBL" id="JAEKJA010000005">
    <property type="protein sequence ID" value="MBJ3775464.1"/>
    <property type="molecule type" value="Genomic_DNA"/>
</dbReference>
<proteinExistence type="predicted"/>
<name>A0A934IPY5_9HYPH</name>
<dbReference type="AlphaFoldDB" id="A0A934IPY5"/>
<keyword evidence="2" id="KW-1185">Reference proteome</keyword>
<comment type="caution">
    <text evidence="1">The sequence shown here is derived from an EMBL/GenBank/DDBJ whole genome shotgun (WGS) entry which is preliminary data.</text>
</comment>
<dbReference type="Proteomes" id="UP000609531">
    <property type="component" value="Unassembled WGS sequence"/>
</dbReference>
<protein>
    <submittedName>
        <fullName evidence="1">Uncharacterized protein</fullName>
    </submittedName>
</protein>
<reference evidence="1" key="1">
    <citation type="submission" date="2020-12" db="EMBL/GenBank/DDBJ databases">
        <title>Bacterial taxonomy.</title>
        <authorList>
            <person name="Pan X."/>
        </authorList>
    </citation>
    <scope>NUCLEOTIDE SEQUENCE</scope>
    <source>
        <strain evidence="1">B2012</strain>
    </source>
</reference>
<gene>
    <name evidence="1" type="ORF">JCR33_07190</name>
</gene>
<evidence type="ECO:0000313" key="1">
    <source>
        <dbReference type="EMBL" id="MBJ3775464.1"/>
    </source>
</evidence>
<evidence type="ECO:0000313" key="2">
    <source>
        <dbReference type="Proteomes" id="UP000609531"/>
    </source>
</evidence>
<accession>A0A934IPY5</accession>
<dbReference type="RefSeq" id="WP_198881360.1">
    <property type="nucleotide sequence ID" value="NZ_JAEKJA010000005.1"/>
</dbReference>
<organism evidence="1 2">
    <name type="scientific">Acuticoccus mangrovi</name>
    <dbReference type="NCBI Taxonomy" id="2796142"/>
    <lineage>
        <taxon>Bacteria</taxon>
        <taxon>Pseudomonadati</taxon>
        <taxon>Pseudomonadota</taxon>
        <taxon>Alphaproteobacteria</taxon>
        <taxon>Hyphomicrobiales</taxon>
        <taxon>Amorphaceae</taxon>
        <taxon>Acuticoccus</taxon>
    </lineage>
</organism>